<keyword evidence="3 12" id="KW-1005">Bacterial flagellum biogenesis</keyword>
<reference evidence="13 14" key="1">
    <citation type="submission" date="2018-06" db="EMBL/GenBank/DDBJ databases">
        <authorList>
            <consortium name="Pathogen Informatics"/>
            <person name="Doyle S."/>
        </authorList>
    </citation>
    <scope>NUCLEOTIDE SEQUENCE [LARGE SCALE GENOMIC DNA]</scope>
    <source>
        <strain evidence="13 14">NCTC7922</strain>
    </source>
</reference>
<evidence type="ECO:0000256" key="6">
    <source>
        <dbReference type="ARBA" id="ARBA00023125"/>
    </source>
</evidence>
<feature type="binding site" evidence="12">
    <location>
        <position position="277"/>
    </location>
    <ligand>
        <name>Zn(2+)</name>
        <dbReference type="ChEBI" id="CHEBI:29105"/>
    </ligand>
</feature>
<evidence type="ECO:0000256" key="12">
    <source>
        <dbReference type="HAMAP-Rule" id="MF_01891"/>
    </source>
</evidence>
<dbReference type="GO" id="GO:0044780">
    <property type="term" value="P:bacterial-type flagellum assembly"/>
    <property type="evidence" value="ECO:0007669"/>
    <property type="project" value="InterPro"/>
</dbReference>
<sequence length="310" mass="35340">MHTSELLKHIYDINLSYLLLAQRLIVQDKASAMFRLGINEEMATTLAALTLPQMVKLAETNQLVCHFRFDSHQTITQLTQDSRVDDLQQIHTGIMLSTRLLNDVNQLKKRCARKGLIMSEKSIVQEARDIQLAMELITLGARLQMLESETQLSRGRLIKLYKELRGSPPPKGMLPFSTDWFMTWEQNVHASMFCNAWQFLLKTGLCNGVDAVIKAYRLYLEQCPQAEEGPLLALTRAWTLVRFVESGLLQLSSCNCCGGNFITHAHQPVGSFACSLCQPPSRAVKRRKLSQNPADIIHNCWMNREYRLFN</sequence>
<evidence type="ECO:0000256" key="11">
    <source>
        <dbReference type="HAMAP-Rule" id="MF_00725"/>
    </source>
</evidence>
<keyword evidence="9 12" id="KW-0804">Transcription</keyword>
<evidence type="ECO:0000313" key="13">
    <source>
        <dbReference type="EMBL" id="STM15502.1"/>
    </source>
</evidence>
<comment type="similarity">
    <text evidence="11">Belongs to the FlhD family.</text>
</comment>
<dbReference type="AlphaFoldDB" id="A0A377D578"/>
<dbReference type="GO" id="GO:0008270">
    <property type="term" value="F:zinc ion binding"/>
    <property type="evidence" value="ECO:0007669"/>
    <property type="project" value="UniProtKB-UniRule"/>
</dbReference>
<dbReference type="Pfam" id="PF05247">
    <property type="entry name" value="FlhD"/>
    <property type="match status" value="1"/>
</dbReference>
<dbReference type="InterPro" id="IPR023559">
    <property type="entry name" value="Flagellar_FlhD"/>
</dbReference>
<keyword evidence="1 12" id="KW-0963">Cytoplasm</keyword>
<comment type="domain">
    <text evidence="11">The C-terminal region contains a putative helix-turn-helix (HTH) motif, suggesting that this region may bind DNA.</text>
</comment>
<organism evidence="13 14">
    <name type="scientific">Escherichia coli</name>
    <dbReference type="NCBI Taxonomy" id="562"/>
    <lineage>
        <taxon>Bacteria</taxon>
        <taxon>Pseudomonadati</taxon>
        <taxon>Pseudomonadota</taxon>
        <taxon>Gammaproteobacteria</taxon>
        <taxon>Enterobacterales</taxon>
        <taxon>Enterobacteriaceae</taxon>
        <taxon>Escherichia</taxon>
    </lineage>
</organism>
<gene>
    <name evidence="12 13" type="primary">flhC</name>
    <name evidence="11" type="synonym">flhD</name>
    <name evidence="13" type="ORF">NCTC7922_01889</name>
</gene>
<dbReference type="HAMAP" id="MF_00725">
    <property type="entry name" value="FlhD"/>
    <property type="match status" value="1"/>
</dbReference>
<name>A0A377D578_ECOLX</name>
<comment type="function">
    <text evidence="12">Functions in complex with FlhD as a master transcriptional regulator that regulates transcription of several flagellar and non-flagellar operons by binding to their promoter region. Activates expression of class 2 flagellar genes, including fliA, which is a flagellum-specific sigma factor that turns on the class 3 genes. Also regulates genes whose products function in a variety of physiological pathways.</text>
</comment>
<keyword evidence="6 12" id="KW-0238">DNA-binding</keyword>
<evidence type="ECO:0000313" key="14">
    <source>
        <dbReference type="Proteomes" id="UP000254174"/>
    </source>
</evidence>
<comment type="subunit">
    <text evidence="11">Homodimer; disulfide-linked. Forms a heterohexamer composed of two FlhC and four FlhD subunits. Each FlhC binds a FlhD dimer, forming a heterotrimer, and a hexamer assembles by dimerization of two heterotrimers.</text>
</comment>
<protein>
    <recommendedName>
        <fullName evidence="11 12">Multifunctional fusion protein</fullName>
    </recommendedName>
    <domain>
        <recommendedName>
            <fullName evidence="11">Flagellar transcriptional regulator FlhD</fullName>
        </recommendedName>
    </domain>
    <domain>
        <recommendedName>
            <fullName evidence="12">Flagellar transcriptional regulator FlhC</fullName>
        </recommendedName>
    </domain>
</protein>
<dbReference type="InterPro" id="IPR007944">
    <property type="entry name" value="FlhC"/>
</dbReference>
<evidence type="ECO:0000256" key="7">
    <source>
        <dbReference type="ARBA" id="ARBA00023157"/>
    </source>
</evidence>
<keyword evidence="4 12" id="KW-0862">Zinc</keyword>
<evidence type="ECO:0000256" key="10">
    <source>
        <dbReference type="ARBA" id="ARBA00025431"/>
    </source>
</evidence>
<comment type="subunit">
    <text evidence="12">Heterohexamer composed of two FlhC and four FlhD subunits. Each FlhC binds a FlhD dimer, forming a heterotrimer, and a hexamer assembles by dimerization of two heterotrimers.</text>
</comment>
<dbReference type="GO" id="GO:1902208">
    <property type="term" value="P:regulation of bacterial-type flagellum assembly"/>
    <property type="evidence" value="ECO:0007669"/>
    <property type="project" value="UniProtKB-UniRule"/>
</dbReference>
<dbReference type="GO" id="GO:0003677">
    <property type="term" value="F:DNA binding"/>
    <property type="evidence" value="ECO:0007669"/>
    <property type="project" value="UniProtKB-UniRule"/>
</dbReference>
<comment type="subcellular location">
    <subcellularLocation>
        <location evidence="12">Cytoplasm</location>
    </subcellularLocation>
</comment>
<dbReference type="SUPFAM" id="SSF160930">
    <property type="entry name" value="FlhC-like"/>
    <property type="match status" value="1"/>
</dbReference>
<evidence type="ECO:0000256" key="5">
    <source>
        <dbReference type="ARBA" id="ARBA00023015"/>
    </source>
</evidence>
<evidence type="ECO:0000256" key="1">
    <source>
        <dbReference type="ARBA" id="ARBA00022490"/>
    </source>
</evidence>
<evidence type="ECO:0000256" key="3">
    <source>
        <dbReference type="ARBA" id="ARBA00022795"/>
    </source>
</evidence>
<evidence type="ECO:0000256" key="9">
    <source>
        <dbReference type="ARBA" id="ARBA00023163"/>
    </source>
</evidence>
<comment type="cofactor">
    <cofactor evidence="12">
        <name>Zn(2+)</name>
        <dbReference type="ChEBI" id="CHEBI:29105"/>
    </cofactor>
    <text evidence="12">Binds 1 zinc ion per subunit.</text>
</comment>
<dbReference type="GO" id="GO:0005737">
    <property type="term" value="C:cytoplasm"/>
    <property type="evidence" value="ECO:0007669"/>
    <property type="project" value="UniProtKB-SubCell"/>
</dbReference>
<dbReference type="Gene3D" id="1.10.4000.10">
    <property type="entry name" value="Flagellar transcriptional activator FlhD"/>
    <property type="match status" value="1"/>
</dbReference>
<evidence type="ECO:0000256" key="2">
    <source>
        <dbReference type="ARBA" id="ARBA00022723"/>
    </source>
</evidence>
<feature type="disulfide bond" description="Interchain" evidence="11">
    <location>
        <position position="65"/>
    </location>
</feature>
<dbReference type="HAMAP" id="MF_01891">
    <property type="entry name" value="FhlC"/>
    <property type="match status" value="1"/>
</dbReference>
<comment type="similarity">
    <text evidence="12">Belongs to the FlhC family.</text>
</comment>
<keyword evidence="7 11" id="KW-1015">Disulfide bond</keyword>
<keyword evidence="2 12" id="KW-0479">Metal-binding</keyword>
<proteinExistence type="inferred from homology"/>
<keyword evidence="13" id="KW-0966">Cell projection</keyword>
<keyword evidence="5 12" id="KW-0805">Transcription regulation</keyword>
<dbReference type="NCBIfam" id="NF002783">
    <property type="entry name" value="PRK02909.1-1"/>
    <property type="match status" value="1"/>
</dbReference>
<keyword evidence="13" id="KW-0282">Flagellum</keyword>
<feature type="binding site" evidence="12">
    <location>
        <position position="254"/>
    </location>
    <ligand>
        <name>Zn(2+)</name>
        <dbReference type="ChEBI" id="CHEBI:29105"/>
    </ligand>
</feature>
<dbReference type="Proteomes" id="UP000254174">
    <property type="component" value="Unassembled WGS sequence"/>
</dbReference>
<feature type="binding site" evidence="12">
    <location>
        <position position="257"/>
    </location>
    <ligand>
        <name>Zn(2+)</name>
        <dbReference type="ChEBI" id="CHEBI:29105"/>
    </ligand>
</feature>
<accession>A0A377D578</accession>
<dbReference type="SUPFAM" id="SSF63592">
    <property type="entry name" value="Flagellar transcriptional activator FlhD"/>
    <property type="match status" value="1"/>
</dbReference>
<dbReference type="GO" id="GO:0045893">
    <property type="term" value="P:positive regulation of DNA-templated transcription"/>
    <property type="evidence" value="ECO:0007669"/>
    <property type="project" value="InterPro"/>
</dbReference>
<dbReference type="Pfam" id="PF05280">
    <property type="entry name" value="FlhC"/>
    <property type="match status" value="1"/>
</dbReference>
<dbReference type="NCBIfam" id="NF009365">
    <property type="entry name" value="PRK12722.1"/>
    <property type="match status" value="1"/>
</dbReference>
<dbReference type="InterPro" id="IPR036194">
    <property type="entry name" value="FlhD_sf"/>
</dbReference>
<feature type="binding site" evidence="12">
    <location>
        <position position="274"/>
    </location>
    <ligand>
        <name>Zn(2+)</name>
        <dbReference type="ChEBI" id="CHEBI:29105"/>
    </ligand>
</feature>
<comment type="function">
    <text evidence="10 11">Functions in complex with FlhC as a master transcriptional regulator that regulates transcription of several flagellar and non-flagellar operons by binding to their promoter region. Activates expression of class 2 flagellar genes, including fliA, which is a flagellum-specific sigma factor that turns on the class 3 genes. Also regulates genes whose products function in a variety of physiological pathways.</text>
</comment>
<evidence type="ECO:0000256" key="4">
    <source>
        <dbReference type="ARBA" id="ARBA00022833"/>
    </source>
</evidence>
<keyword evidence="13" id="KW-0969">Cilium</keyword>
<evidence type="ECO:0000256" key="8">
    <source>
        <dbReference type="ARBA" id="ARBA00023159"/>
    </source>
</evidence>
<dbReference type="EMBL" id="UGFC01000006">
    <property type="protein sequence ID" value="STM15502.1"/>
    <property type="molecule type" value="Genomic_DNA"/>
</dbReference>
<keyword evidence="8 12" id="KW-0010">Activator</keyword>